<keyword evidence="1" id="KW-0732">Signal</keyword>
<gene>
    <name evidence="2" type="ORF">PVAP13_5KG374800</name>
</gene>
<dbReference type="Proteomes" id="UP000823388">
    <property type="component" value="Chromosome 5K"/>
</dbReference>
<dbReference type="EMBL" id="CM029045">
    <property type="protein sequence ID" value="KAG2598985.1"/>
    <property type="molecule type" value="Genomic_DNA"/>
</dbReference>
<sequence length="176" mass="18671">MRAGAQAAATAAILAYLVPEVISRSPFSYSPPTPPWLAQAENFDGPTRGRGVLARAPVAPLIHSLQGVGALGRGRRACRLLQRLPCCVAPPRLPLLQGGDAPPLHTLQGGPALPPTWRSARLPTSPPVVQLLLSCYNDGGTSSRLPQAPQVPGAKCDICEIARKPWSTWRRPRSVA</sequence>
<reference evidence="2" key="1">
    <citation type="submission" date="2020-05" db="EMBL/GenBank/DDBJ databases">
        <title>WGS assembly of Panicum virgatum.</title>
        <authorList>
            <person name="Lovell J.T."/>
            <person name="Jenkins J."/>
            <person name="Shu S."/>
            <person name="Juenger T.E."/>
            <person name="Schmutz J."/>
        </authorList>
    </citation>
    <scope>NUCLEOTIDE SEQUENCE</scope>
    <source>
        <strain evidence="2">AP13</strain>
    </source>
</reference>
<feature type="signal peptide" evidence="1">
    <location>
        <begin position="1"/>
        <end position="23"/>
    </location>
</feature>
<dbReference type="AlphaFoldDB" id="A0A8T0SPD9"/>
<keyword evidence="3" id="KW-1185">Reference proteome</keyword>
<evidence type="ECO:0000313" key="2">
    <source>
        <dbReference type="EMBL" id="KAG2598985.1"/>
    </source>
</evidence>
<proteinExistence type="predicted"/>
<feature type="chain" id="PRO_5035731398" evidence="1">
    <location>
        <begin position="24"/>
        <end position="176"/>
    </location>
</feature>
<accession>A0A8T0SPD9</accession>
<protein>
    <submittedName>
        <fullName evidence="2">Uncharacterized protein</fullName>
    </submittedName>
</protein>
<evidence type="ECO:0000313" key="3">
    <source>
        <dbReference type="Proteomes" id="UP000823388"/>
    </source>
</evidence>
<evidence type="ECO:0000256" key="1">
    <source>
        <dbReference type="SAM" id="SignalP"/>
    </source>
</evidence>
<name>A0A8T0SPD9_PANVG</name>
<comment type="caution">
    <text evidence="2">The sequence shown here is derived from an EMBL/GenBank/DDBJ whole genome shotgun (WGS) entry which is preliminary data.</text>
</comment>
<organism evidence="2 3">
    <name type="scientific">Panicum virgatum</name>
    <name type="common">Blackwell switchgrass</name>
    <dbReference type="NCBI Taxonomy" id="38727"/>
    <lineage>
        <taxon>Eukaryota</taxon>
        <taxon>Viridiplantae</taxon>
        <taxon>Streptophyta</taxon>
        <taxon>Embryophyta</taxon>
        <taxon>Tracheophyta</taxon>
        <taxon>Spermatophyta</taxon>
        <taxon>Magnoliopsida</taxon>
        <taxon>Liliopsida</taxon>
        <taxon>Poales</taxon>
        <taxon>Poaceae</taxon>
        <taxon>PACMAD clade</taxon>
        <taxon>Panicoideae</taxon>
        <taxon>Panicodae</taxon>
        <taxon>Paniceae</taxon>
        <taxon>Panicinae</taxon>
        <taxon>Panicum</taxon>
        <taxon>Panicum sect. Hiantes</taxon>
    </lineage>
</organism>